<dbReference type="Proteomes" id="UP001309876">
    <property type="component" value="Unassembled WGS sequence"/>
</dbReference>
<evidence type="ECO:0000256" key="1">
    <source>
        <dbReference type="SAM" id="Coils"/>
    </source>
</evidence>
<evidence type="ECO:0000313" key="3">
    <source>
        <dbReference type="EMBL" id="KAK5080760.1"/>
    </source>
</evidence>
<dbReference type="EMBL" id="JAVRRJ010000012">
    <property type="protein sequence ID" value="KAK5080760.1"/>
    <property type="molecule type" value="Genomic_DNA"/>
</dbReference>
<gene>
    <name evidence="3" type="ORF">LTR05_008465</name>
</gene>
<organism evidence="3 4">
    <name type="scientific">Lithohypha guttulata</name>
    <dbReference type="NCBI Taxonomy" id="1690604"/>
    <lineage>
        <taxon>Eukaryota</taxon>
        <taxon>Fungi</taxon>
        <taxon>Dikarya</taxon>
        <taxon>Ascomycota</taxon>
        <taxon>Pezizomycotina</taxon>
        <taxon>Eurotiomycetes</taxon>
        <taxon>Chaetothyriomycetidae</taxon>
        <taxon>Chaetothyriales</taxon>
        <taxon>Trichomeriaceae</taxon>
        <taxon>Lithohypha</taxon>
    </lineage>
</organism>
<proteinExistence type="predicted"/>
<keyword evidence="4" id="KW-1185">Reference proteome</keyword>
<feature type="region of interest" description="Disordered" evidence="2">
    <location>
        <begin position="1"/>
        <end position="89"/>
    </location>
</feature>
<reference evidence="3 4" key="1">
    <citation type="submission" date="2023-08" db="EMBL/GenBank/DDBJ databases">
        <title>Black Yeasts Isolated from many extreme environments.</title>
        <authorList>
            <person name="Coleine C."/>
            <person name="Stajich J.E."/>
            <person name="Selbmann L."/>
        </authorList>
    </citation>
    <scope>NUCLEOTIDE SEQUENCE [LARGE SCALE GENOMIC DNA]</scope>
    <source>
        <strain evidence="3 4">CCFEE 5910</strain>
    </source>
</reference>
<accession>A0AAN7SET0</accession>
<protein>
    <submittedName>
        <fullName evidence="3">Uncharacterized protein</fullName>
    </submittedName>
</protein>
<keyword evidence="1" id="KW-0175">Coiled coil</keyword>
<name>A0AAN7SET0_9EURO</name>
<sequence length="577" mass="63506">MARLMSRLVDKKRLSSTLNDDTPSSASTKPTRERTPMAATRSSARLVKLNQMGNNQVDNSDNEKSVKVNGKVKQQREDMEASLQSPPDVISPISNDRSPAQLIPSNPVVMQQRRTLVVQALLFVAKPNDVDLDTGPVVREDAMQEQSISTGVLRKDPTAQDGLSATEPTSDKRRSVPYTLPMLTTSGAKVTDTFNLIESDLGSRAVHIGIPLPEKGNVVRGIDVKSAVSSAYRISLSHVNIDTERNASIAGLWLINTDDDGQQTASDYYALRESISDEYVTQFLFAQGPVLPKICYVLKAESWTAAGNKNFQVKFCDNPLHKSMHLGSPPLLNALASDEQRSIRIEALTKELAELKVVHKAAMEELATTKRQLTGIRANFGGKTLTAVQLQERGLRQVRTEKELKTAKAALIANTLDKLQWQNSVLSNGARRDDQKSIVNAGEKIQLAAAARRAAGIYLDEDESDDFKAQQVPEAESSSSAVALGADQDHHIQVDDEVEQGHDDCEYEVDEEVAAVSDRGQASNLLDDYEAENAIVGSSKRTYEEANLEEDDTGLWRYKRPRSDEWMRSSGTDDPFL</sequence>
<dbReference type="AlphaFoldDB" id="A0AAN7SET0"/>
<feature type="coiled-coil region" evidence="1">
    <location>
        <begin position="345"/>
        <end position="372"/>
    </location>
</feature>
<evidence type="ECO:0000313" key="4">
    <source>
        <dbReference type="Proteomes" id="UP001309876"/>
    </source>
</evidence>
<feature type="compositionally biased region" description="Polar residues" evidence="2">
    <location>
        <begin position="15"/>
        <end position="29"/>
    </location>
</feature>
<evidence type="ECO:0000256" key="2">
    <source>
        <dbReference type="SAM" id="MobiDB-lite"/>
    </source>
</evidence>
<comment type="caution">
    <text evidence="3">The sequence shown here is derived from an EMBL/GenBank/DDBJ whole genome shotgun (WGS) entry which is preliminary data.</text>
</comment>
<feature type="region of interest" description="Disordered" evidence="2">
    <location>
        <begin position="144"/>
        <end position="175"/>
    </location>
</feature>